<dbReference type="GO" id="GO:0047372">
    <property type="term" value="F:monoacylglycerol lipase activity"/>
    <property type="evidence" value="ECO:0007669"/>
    <property type="project" value="TreeGrafter"/>
</dbReference>
<comment type="caution">
    <text evidence="2">The sequence shown here is derived from an EMBL/GenBank/DDBJ whole genome shotgun (WGS) entry which is preliminary data.</text>
</comment>
<dbReference type="InterPro" id="IPR029058">
    <property type="entry name" value="AB_hydrolase_fold"/>
</dbReference>
<evidence type="ECO:0000313" key="3">
    <source>
        <dbReference type="Proteomes" id="UP000244248"/>
    </source>
</evidence>
<dbReference type="GO" id="GO:0016020">
    <property type="term" value="C:membrane"/>
    <property type="evidence" value="ECO:0007669"/>
    <property type="project" value="TreeGrafter"/>
</dbReference>
<proteinExistence type="predicted"/>
<dbReference type="SUPFAM" id="SSF53474">
    <property type="entry name" value="alpha/beta-Hydrolases"/>
    <property type="match status" value="1"/>
</dbReference>
<dbReference type="PRINTS" id="PR00412">
    <property type="entry name" value="EPOXHYDRLASE"/>
</dbReference>
<dbReference type="PANTHER" id="PTHR43798:SF33">
    <property type="entry name" value="HYDROLASE, PUTATIVE (AFU_ORTHOLOGUE AFUA_2G14860)-RELATED"/>
    <property type="match status" value="1"/>
</dbReference>
<sequence>MTPAQWRSAGEYFRWNDYSIFYRAEGSGDKALLLIHGFPTASWDFAGLWPELCKRYKHVITLDMLGFGFSDKPRDYVYSLVQQTDIHEALLAKLGVRHIDILAHDYGVSVAQEFLARDSEREIKPYTIDSVTLLNGGLFPETHRMTGTQRLLRSPLGGLIARFFGERQFGKSFSLVFGPNTKPSAAELHDFWILLAHNDGKRIIHLLIAYIDERRYNRERWVEALRRTRVPLRLINGPEDPVSGAHMVARYRSLIMNPDVVSLPGIGHYPQTEAPQQVLAAFFEFQDYLKLL</sequence>
<name>A0A2T5MB57_9GAMM</name>
<dbReference type="AlphaFoldDB" id="A0A2T5MB57"/>
<dbReference type="PANTHER" id="PTHR43798">
    <property type="entry name" value="MONOACYLGLYCEROL LIPASE"/>
    <property type="match status" value="1"/>
</dbReference>
<dbReference type="InterPro" id="IPR050266">
    <property type="entry name" value="AB_hydrolase_sf"/>
</dbReference>
<dbReference type="InterPro" id="IPR000639">
    <property type="entry name" value="Epox_hydrolase-like"/>
</dbReference>
<gene>
    <name evidence="2" type="ORF">CJD38_17890</name>
</gene>
<evidence type="ECO:0000313" key="2">
    <source>
        <dbReference type="EMBL" id="PTU28222.1"/>
    </source>
</evidence>
<dbReference type="Proteomes" id="UP000244248">
    <property type="component" value="Unassembled WGS sequence"/>
</dbReference>
<accession>A0A2T5MB57</accession>
<evidence type="ECO:0000259" key="1">
    <source>
        <dbReference type="Pfam" id="PF00561"/>
    </source>
</evidence>
<protein>
    <submittedName>
        <fullName evidence="2">Alpha/beta hydrolase</fullName>
    </submittedName>
</protein>
<dbReference type="Pfam" id="PF00561">
    <property type="entry name" value="Abhydrolase_1"/>
    <property type="match status" value="1"/>
</dbReference>
<dbReference type="EMBL" id="QANS01000010">
    <property type="protein sequence ID" value="PTU28222.1"/>
    <property type="molecule type" value="Genomic_DNA"/>
</dbReference>
<keyword evidence="3" id="KW-1185">Reference proteome</keyword>
<keyword evidence="2" id="KW-0378">Hydrolase</keyword>
<dbReference type="InterPro" id="IPR000073">
    <property type="entry name" value="AB_hydrolase_1"/>
</dbReference>
<organism evidence="2 3">
    <name type="scientific">Stenotrophobium rhamnosiphilum</name>
    <dbReference type="NCBI Taxonomy" id="2029166"/>
    <lineage>
        <taxon>Bacteria</taxon>
        <taxon>Pseudomonadati</taxon>
        <taxon>Pseudomonadota</taxon>
        <taxon>Gammaproteobacteria</taxon>
        <taxon>Nevskiales</taxon>
        <taxon>Nevskiaceae</taxon>
        <taxon>Stenotrophobium</taxon>
    </lineage>
</organism>
<dbReference type="OrthoDB" id="334507at2"/>
<reference evidence="2 3" key="1">
    <citation type="submission" date="2018-04" db="EMBL/GenBank/DDBJ databases">
        <title>Novel species isolated from glacier.</title>
        <authorList>
            <person name="Liu Q."/>
            <person name="Xin Y.-H."/>
        </authorList>
    </citation>
    <scope>NUCLEOTIDE SEQUENCE [LARGE SCALE GENOMIC DNA]</scope>
    <source>
        <strain evidence="2 3">GT1R17</strain>
    </source>
</reference>
<feature type="domain" description="AB hydrolase-1" evidence="1">
    <location>
        <begin position="31"/>
        <end position="274"/>
    </location>
</feature>
<dbReference type="RefSeq" id="WP_107941800.1">
    <property type="nucleotide sequence ID" value="NZ_QANS01000010.1"/>
</dbReference>
<dbReference type="GO" id="GO:0046464">
    <property type="term" value="P:acylglycerol catabolic process"/>
    <property type="evidence" value="ECO:0007669"/>
    <property type="project" value="TreeGrafter"/>
</dbReference>
<dbReference type="Gene3D" id="3.40.50.1820">
    <property type="entry name" value="alpha/beta hydrolase"/>
    <property type="match status" value="1"/>
</dbReference>